<dbReference type="InterPro" id="IPR050681">
    <property type="entry name" value="CDF/SLC30A"/>
</dbReference>
<dbReference type="InterPro" id="IPR002524">
    <property type="entry name" value="Cation_efflux"/>
</dbReference>
<dbReference type="Gene3D" id="1.20.1510.10">
    <property type="entry name" value="Cation efflux protein transmembrane domain"/>
    <property type="match status" value="1"/>
</dbReference>
<dbReference type="SUPFAM" id="SSF161111">
    <property type="entry name" value="Cation efflux protein transmembrane domain-like"/>
    <property type="match status" value="1"/>
</dbReference>
<feature type="transmembrane region" description="Helical" evidence="9">
    <location>
        <begin position="251"/>
        <end position="277"/>
    </location>
</feature>
<dbReference type="Pfam" id="PF01545">
    <property type="entry name" value="Cation_efflux"/>
    <property type="match status" value="1"/>
</dbReference>
<reference evidence="13 14" key="1">
    <citation type="submission" date="2025-05" db="UniProtKB">
        <authorList>
            <consortium name="RefSeq"/>
        </authorList>
    </citation>
    <scope>IDENTIFICATION</scope>
    <source>
        <tissue evidence="13 14">Whole Larva</tissue>
    </source>
</reference>
<evidence type="ECO:0000259" key="10">
    <source>
        <dbReference type="Pfam" id="PF01545"/>
    </source>
</evidence>
<evidence type="ECO:0000256" key="1">
    <source>
        <dbReference type="ARBA" id="ARBA00004141"/>
    </source>
</evidence>
<dbReference type="GeneID" id="108560590"/>
<keyword evidence="12" id="KW-1185">Reference proteome</keyword>
<evidence type="ECO:0000259" key="11">
    <source>
        <dbReference type="Pfam" id="PF16916"/>
    </source>
</evidence>
<feature type="transmembrane region" description="Helical" evidence="9">
    <location>
        <begin position="134"/>
        <end position="151"/>
    </location>
</feature>
<feature type="domain" description="Cation efflux protein transmembrane" evidence="10">
    <location>
        <begin position="103"/>
        <end position="313"/>
    </location>
</feature>
<dbReference type="InterPro" id="IPR036837">
    <property type="entry name" value="Cation_efflux_CTD_sf"/>
</dbReference>
<dbReference type="RefSeq" id="XP_017773702.1">
    <property type="nucleotide sequence ID" value="XM_017918213.1"/>
</dbReference>
<evidence type="ECO:0000256" key="2">
    <source>
        <dbReference type="ARBA" id="ARBA00008873"/>
    </source>
</evidence>
<dbReference type="SUPFAM" id="SSF160240">
    <property type="entry name" value="Cation efflux protein cytoplasmic domain-like"/>
    <property type="match status" value="1"/>
</dbReference>
<feature type="transmembrane region" description="Helical" evidence="9">
    <location>
        <begin position="101"/>
        <end position="122"/>
    </location>
</feature>
<dbReference type="Proteomes" id="UP000695000">
    <property type="component" value="Unplaced"/>
</dbReference>
<feature type="transmembrane region" description="Helical" evidence="9">
    <location>
        <begin position="206"/>
        <end position="230"/>
    </location>
</feature>
<dbReference type="PANTHER" id="PTHR11562:SF17">
    <property type="entry name" value="RE54080P-RELATED"/>
    <property type="match status" value="1"/>
</dbReference>
<evidence type="ECO:0000313" key="13">
    <source>
        <dbReference type="RefSeq" id="XP_017773702.1"/>
    </source>
</evidence>
<evidence type="ECO:0000256" key="6">
    <source>
        <dbReference type="ARBA" id="ARBA00022989"/>
    </source>
</evidence>
<dbReference type="NCBIfam" id="TIGR01297">
    <property type="entry name" value="CDF"/>
    <property type="match status" value="1"/>
</dbReference>
<dbReference type="InterPro" id="IPR027469">
    <property type="entry name" value="Cation_efflux_TMD_sf"/>
</dbReference>
<evidence type="ECO:0000256" key="8">
    <source>
        <dbReference type="ARBA" id="ARBA00023136"/>
    </source>
</evidence>
<keyword evidence="5" id="KW-0864">Zinc transport</keyword>
<evidence type="ECO:0000313" key="14">
    <source>
        <dbReference type="RefSeq" id="XP_017773703.1"/>
    </source>
</evidence>
<keyword evidence="3" id="KW-0813">Transport</keyword>
<gene>
    <name evidence="13 14" type="primary">LOC108560590</name>
</gene>
<keyword evidence="4 9" id="KW-0812">Transmembrane</keyword>
<dbReference type="InterPro" id="IPR058533">
    <property type="entry name" value="Cation_efflux_TM"/>
</dbReference>
<evidence type="ECO:0000256" key="5">
    <source>
        <dbReference type="ARBA" id="ARBA00022906"/>
    </source>
</evidence>
<evidence type="ECO:0000256" key="7">
    <source>
        <dbReference type="ARBA" id="ARBA00023065"/>
    </source>
</evidence>
<evidence type="ECO:0000256" key="9">
    <source>
        <dbReference type="SAM" id="Phobius"/>
    </source>
</evidence>
<keyword evidence="7" id="KW-0406">Ion transport</keyword>
<dbReference type="PANTHER" id="PTHR11562">
    <property type="entry name" value="CATION EFFLUX PROTEIN/ ZINC TRANSPORTER"/>
    <property type="match status" value="1"/>
</dbReference>
<evidence type="ECO:0000256" key="4">
    <source>
        <dbReference type="ARBA" id="ARBA00022692"/>
    </source>
</evidence>
<keyword evidence="8 9" id="KW-0472">Membrane</keyword>
<comment type="subcellular location">
    <subcellularLocation>
        <location evidence="1">Membrane</location>
        <topology evidence="1">Multi-pass membrane protein</topology>
    </subcellularLocation>
</comment>
<proteinExistence type="inferred from homology"/>
<sequence length="407" mass="44547">MDYYCDHVRFPDSDDENLLLDDNNTTNPKCIKCRASLNADSRDSKNWPKINIQCNDLLDSPEDSPLLFDERINSFGHLSVKDFHCHSLSAENDNKVAYKTLCIVSALCLFFMVMEIIGGYLAGSLAVMTDAAHLFSDLIGFFVSIISIWIGKRPPTKSMTFGYNRVEVIGAFLSVLIVWVLAAVFSLLALERIIHRDHKVDADTMLIIAGLGLVVNIVMGAVLHGFCFKVHSHSHGDSLIESNHSHGEENLNIRAAAAHVIGDLLQSVGVLIAAIVIKIFPDAVIADPICTILFSVIVVGATVKVAKDSLMLLAEASPRGSWDLSNALSNIPGVRHVHSLHIWSLAPGKDAVAAHLAVDDASDRDTVLNRATEVVKDKLKVVSCTIQIEAYNHQTMSECIECQQLQV</sequence>
<dbReference type="InterPro" id="IPR027470">
    <property type="entry name" value="Cation_efflux_CTD"/>
</dbReference>
<evidence type="ECO:0000313" key="12">
    <source>
        <dbReference type="Proteomes" id="UP000695000"/>
    </source>
</evidence>
<keyword evidence="6 9" id="KW-1133">Transmembrane helix</keyword>
<protein>
    <submittedName>
        <fullName evidence="13 14">Zinc transporter 2-like</fullName>
    </submittedName>
</protein>
<name>A0ABM1MGK2_NICVS</name>
<organism evidence="12 13">
    <name type="scientific">Nicrophorus vespilloides</name>
    <name type="common">Boreal carrion beetle</name>
    <dbReference type="NCBI Taxonomy" id="110193"/>
    <lineage>
        <taxon>Eukaryota</taxon>
        <taxon>Metazoa</taxon>
        <taxon>Ecdysozoa</taxon>
        <taxon>Arthropoda</taxon>
        <taxon>Hexapoda</taxon>
        <taxon>Insecta</taxon>
        <taxon>Pterygota</taxon>
        <taxon>Neoptera</taxon>
        <taxon>Endopterygota</taxon>
        <taxon>Coleoptera</taxon>
        <taxon>Polyphaga</taxon>
        <taxon>Staphyliniformia</taxon>
        <taxon>Silphidae</taxon>
        <taxon>Nicrophorinae</taxon>
        <taxon>Nicrophorus</taxon>
    </lineage>
</organism>
<feature type="transmembrane region" description="Helical" evidence="9">
    <location>
        <begin position="171"/>
        <end position="194"/>
    </location>
</feature>
<comment type="similarity">
    <text evidence="2">Belongs to the cation diffusion facilitator (CDF) transporter (TC 2.A.4) family. SLC30A subfamily.</text>
</comment>
<keyword evidence="5" id="KW-0862">Zinc</keyword>
<dbReference type="Pfam" id="PF16916">
    <property type="entry name" value="ZT_dimer"/>
    <property type="match status" value="1"/>
</dbReference>
<feature type="transmembrane region" description="Helical" evidence="9">
    <location>
        <begin position="283"/>
        <end position="303"/>
    </location>
</feature>
<evidence type="ECO:0000256" key="3">
    <source>
        <dbReference type="ARBA" id="ARBA00022448"/>
    </source>
</evidence>
<feature type="domain" description="Cation efflux protein cytoplasmic" evidence="11">
    <location>
        <begin position="325"/>
        <end position="391"/>
    </location>
</feature>
<accession>A0ABM1MGK2</accession>
<dbReference type="RefSeq" id="XP_017773703.1">
    <property type="nucleotide sequence ID" value="XM_017918214.1"/>
</dbReference>